<evidence type="ECO:0000313" key="1">
    <source>
        <dbReference type="EMBL" id="ETR66265.1"/>
    </source>
</evidence>
<accession>A0A1V1NUM0</accession>
<dbReference type="Proteomes" id="UP000189670">
    <property type="component" value="Unassembled WGS sequence"/>
</dbReference>
<dbReference type="SUPFAM" id="SSF110296">
    <property type="entry name" value="Oligoxyloglucan reducing end-specific cellobiohydrolase"/>
    <property type="match status" value="1"/>
</dbReference>
<dbReference type="Gene3D" id="2.130.10.10">
    <property type="entry name" value="YVTN repeat-like/Quinoprotein amine dehydrogenase"/>
    <property type="match status" value="1"/>
</dbReference>
<name>A0A1V1NUM0_9BACT</name>
<evidence type="ECO:0000313" key="2">
    <source>
        <dbReference type="Proteomes" id="UP000189670"/>
    </source>
</evidence>
<reference evidence="2" key="1">
    <citation type="submission" date="2012-11" db="EMBL/GenBank/DDBJ databases">
        <authorList>
            <person name="Lucero-Rivera Y.E."/>
            <person name="Tovar-Ramirez D."/>
        </authorList>
    </citation>
    <scope>NUCLEOTIDE SEQUENCE [LARGE SCALE GENOMIC DNA]</scope>
    <source>
        <strain evidence="2">Araruama</strain>
    </source>
</reference>
<comment type="caution">
    <text evidence="1">The sequence shown here is derived from an EMBL/GenBank/DDBJ whole genome shotgun (WGS) entry which is preliminary data.</text>
</comment>
<dbReference type="AlphaFoldDB" id="A0A1V1NUM0"/>
<gene>
    <name evidence="1" type="ORF">OMM_05733</name>
</gene>
<proteinExistence type="predicted"/>
<sequence length="428" mass="47584">MTAAHEFMENALDMKANVSDTYTRDYLNTLLSEKSDRSNSYTRQYLDDMISQKADTSTTLTRTHIYETFSTKADVYTRTYLDEKLSLLTWNEVTSDSYTITANENYIVNSTNQVTLSMPDTQNLNFGDILSISALGSGGWKINPPEGQTIQLGNKVIYRNSSTGEIWRERTNAGNHDWSCLDISSDGRYMSAAVSFGNIYMSSNYGESWISYSFDTLKDWVGLALSDDGQNMTIVPTLDYIMSTNDGGSTWLTRTTAGQQMWRDISGSPDGSHLIACVGGTSGDRYIQTSSDYGATWTTQLDAGSHNWKAVAASTDFLRVAACVTGTSGDRYITIPLSGKQYESARLQYIGNDTYTLLESDTTSSLNYQNGNVGIGTSEPQRTLHVKDVFRLEPRVTEPDNPSAGDMYFDANTKKLKVFDGDNWKACW</sequence>
<dbReference type="InterPro" id="IPR015943">
    <property type="entry name" value="WD40/YVTN_repeat-like_dom_sf"/>
</dbReference>
<protein>
    <submittedName>
        <fullName evidence="1">Uncharacterized protein</fullName>
    </submittedName>
</protein>
<organism evidence="1 2">
    <name type="scientific">Candidatus Magnetoglobus multicellularis str. Araruama</name>
    <dbReference type="NCBI Taxonomy" id="890399"/>
    <lineage>
        <taxon>Bacteria</taxon>
        <taxon>Pseudomonadati</taxon>
        <taxon>Thermodesulfobacteriota</taxon>
        <taxon>Desulfobacteria</taxon>
        <taxon>Desulfobacterales</taxon>
        <taxon>Desulfobacteraceae</taxon>
        <taxon>Candidatus Magnetoglobus</taxon>
    </lineage>
</organism>
<dbReference type="EMBL" id="ATBP01002115">
    <property type="protein sequence ID" value="ETR66265.1"/>
    <property type="molecule type" value="Genomic_DNA"/>
</dbReference>